<name>A0AAV1I8C5_9CHLO</name>
<feature type="domain" description="S-Me-THD-like C-terminal" evidence="5">
    <location>
        <begin position="769"/>
        <end position="957"/>
    </location>
</feature>
<keyword evidence="7" id="KW-1185">Reference proteome</keyword>
<dbReference type="Gene3D" id="3.40.1610.10">
    <property type="entry name" value="CV3147-like domain"/>
    <property type="match status" value="1"/>
</dbReference>
<dbReference type="Pfam" id="PF01968">
    <property type="entry name" value="Hydantoinase_A"/>
    <property type="match status" value="1"/>
</dbReference>
<evidence type="ECO:0000256" key="1">
    <source>
        <dbReference type="SAM" id="MobiDB-lite"/>
    </source>
</evidence>
<feature type="domain" description="Hydantoinase A/oxoprolinase" evidence="2">
    <location>
        <begin position="196"/>
        <end position="374"/>
    </location>
</feature>
<dbReference type="InterPro" id="IPR010318">
    <property type="entry name" value="S-Me-THD_N"/>
</dbReference>
<dbReference type="InterPro" id="IPR027479">
    <property type="entry name" value="S-Me-THD_N_sf"/>
</dbReference>
<feature type="compositionally biased region" description="Low complexity" evidence="1">
    <location>
        <begin position="581"/>
        <end position="591"/>
    </location>
</feature>
<proteinExistence type="predicted"/>
<dbReference type="PANTHER" id="PTHR11365:SF10">
    <property type="entry name" value="HYDANTOINASE_OXOPROLINASE"/>
    <property type="match status" value="1"/>
</dbReference>
<evidence type="ECO:0000259" key="5">
    <source>
        <dbReference type="Pfam" id="PF20906"/>
    </source>
</evidence>
<dbReference type="InterPro" id="IPR043129">
    <property type="entry name" value="ATPase_NBD"/>
</dbReference>
<dbReference type="PANTHER" id="PTHR11365">
    <property type="entry name" value="5-OXOPROLINASE RELATED"/>
    <property type="match status" value="1"/>
</dbReference>
<protein>
    <recommendedName>
        <fullName evidence="8">Hydantoinase/oxoprolinase</fullName>
    </recommendedName>
</protein>
<sequence length="968" mass="100277">MILGIDVGGTSTDAVLLNAAGISGKFKTETTTDIFTGILSVIEDLQRHHDDLQRIELICLGTTHFINALIRQHELAHVTVLRLCGPATRALPPFCDMPAELIAAIGQQYYMLPGGYEYDGKTEIAPVSLEETADAVRDALAKGITSFVVSGVFSPTRSSQEAQVEQIIKEVCHSSGIADIHVTLSHEVGHIGLLEREAAAILNAALRPLASRVIPAIQQALKDSGIRAQLQLTSNDGTLITADMAQKLPVSTIQSGPVNSLRGAAALTGIADAIVIDIGGTTTDLGVLVKGLPRPAAAAVHIAGVRTNFAMPDVHSIGLGGGSLVDLESSQAPARCRVGPQSVGQHLARDALCFGGDTCTATDVAVALGRMDISGCHLPSAGLSPDHASRAWRVMQQMLEKSVDGMKSSKEDVPVIVVGGGAVLCADALPGASAVHRPEHADVANAIGAAIPQVSGVSEGIYELHGNARERARVLKEATGRAEQRAIDAGAAHEGCQIHSIEEVPLAYLPGGLTRVLIRVTGNLKGFSDVKLLSAQHQSSACKQAGQERKSQGAGVRHEESASLLAAVPAAIPECHESASAVADPAAAAPPDDADRQIGDDGVWTLSKDDVEAISTGCGILGAGGGGDPYINRLKVLRELDRGGVIRVIGMAAVPEGALVVEAGGMGAPTVGAEKLDAYECEAALLGHSTGPNAEGLYAVMSCEIGGGNGLEPLAIGARMGLPVVDADFMGRAFPELQMMTSAIYGHDLAPAVLADEKGNVVRVESAASPEWLERLLRPVCTAMGCAAGLSTKPMTGAELRRVAIPGTLTLAWRLGRAVARAHDAKSDPVQAVVQAGQGALLFSGKIVDVQRETSEGFVRGTFATEGMNACAGMLLHAEFQNENLVAQMDGNIIACVPDLICCIETDGGTPVSTEGLRYGLRVSVLALPAHPMLKTQEALAVVGPQAFGYTCSYEPVRPIVAAAAACV</sequence>
<dbReference type="Pfam" id="PF05378">
    <property type="entry name" value="Hydant_A_N"/>
    <property type="match status" value="1"/>
</dbReference>
<evidence type="ECO:0000313" key="6">
    <source>
        <dbReference type="EMBL" id="CAK0783618.1"/>
    </source>
</evidence>
<comment type="caution">
    <text evidence="6">The sequence shown here is derived from an EMBL/GenBank/DDBJ whole genome shotgun (WGS) entry which is preliminary data.</text>
</comment>
<evidence type="ECO:0008006" key="8">
    <source>
        <dbReference type="Google" id="ProtNLM"/>
    </source>
</evidence>
<dbReference type="InterPro" id="IPR024071">
    <property type="entry name" value="S-Me-THD_C_sf"/>
</dbReference>
<evidence type="ECO:0000313" key="7">
    <source>
        <dbReference type="Proteomes" id="UP001314263"/>
    </source>
</evidence>
<evidence type="ECO:0000259" key="2">
    <source>
        <dbReference type="Pfam" id="PF01968"/>
    </source>
</evidence>
<evidence type="ECO:0000259" key="3">
    <source>
        <dbReference type="Pfam" id="PF05378"/>
    </source>
</evidence>
<feature type="domain" description="Hydantoinase/oxoprolinase N-terminal" evidence="3">
    <location>
        <begin position="3"/>
        <end position="172"/>
    </location>
</feature>
<dbReference type="GO" id="GO:0016787">
    <property type="term" value="F:hydrolase activity"/>
    <property type="evidence" value="ECO:0007669"/>
    <property type="project" value="InterPro"/>
</dbReference>
<dbReference type="Pfam" id="PF20906">
    <property type="entry name" value="S-Me-THD_C"/>
    <property type="match status" value="1"/>
</dbReference>
<dbReference type="Proteomes" id="UP001314263">
    <property type="component" value="Unassembled WGS sequence"/>
</dbReference>
<dbReference type="InterPro" id="IPR045079">
    <property type="entry name" value="Oxoprolinase-like"/>
</dbReference>
<feature type="domain" description="S-Me-THD N-terminal" evidence="4">
    <location>
        <begin position="609"/>
        <end position="765"/>
    </location>
</feature>
<dbReference type="AlphaFoldDB" id="A0AAV1I8C5"/>
<organism evidence="6 7">
    <name type="scientific">Coccomyxa viridis</name>
    <dbReference type="NCBI Taxonomy" id="1274662"/>
    <lineage>
        <taxon>Eukaryota</taxon>
        <taxon>Viridiplantae</taxon>
        <taxon>Chlorophyta</taxon>
        <taxon>core chlorophytes</taxon>
        <taxon>Trebouxiophyceae</taxon>
        <taxon>Trebouxiophyceae incertae sedis</taxon>
        <taxon>Coccomyxaceae</taxon>
        <taxon>Coccomyxa</taxon>
    </lineage>
</organism>
<dbReference type="SUPFAM" id="SSF160991">
    <property type="entry name" value="CV3147-like"/>
    <property type="match status" value="1"/>
</dbReference>
<dbReference type="Pfam" id="PF06032">
    <property type="entry name" value="S-Me-THD_N"/>
    <property type="match status" value="1"/>
</dbReference>
<dbReference type="SUPFAM" id="SSF53067">
    <property type="entry name" value="Actin-like ATPase domain"/>
    <property type="match status" value="2"/>
</dbReference>
<gene>
    <name evidence="6" type="ORF">CVIRNUC_006817</name>
</gene>
<feature type="region of interest" description="Disordered" evidence="1">
    <location>
        <begin position="581"/>
        <end position="601"/>
    </location>
</feature>
<dbReference type="FunFam" id="3.40.1610.10:FF:000001">
    <property type="entry name" value="Hydantoinase, putative"/>
    <property type="match status" value="1"/>
</dbReference>
<dbReference type="InterPro" id="IPR008040">
    <property type="entry name" value="Hydant_A_N"/>
</dbReference>
<reference evidence="6 7" key="1">
    <citation type="submission" date="2023-10" db="EMBL/GenBank/DDBJ databases">
        <authorList>
            <person name="Maclean D."/>
            <person name="Macfadyen A."/>
        </authorList>
    </citation>
    <scope>NUCLEOTIDE SEQUENCE [LARGE SCALE GENOMIC DNA]</scope>
</reference>
<accession>A0AAV1I8C5</accession>
<dbReference type="Gene3D" id="2.40.390.10">
    <property type="entry name" value="CV3147-like"/>
    <property type="match status" value="1"/>
</dbReference>
<dbReference type="EMBL" id="CAUYUE010000009">
    <property type="protein sequence ID" value="CAK0783618.1"/>
    <property type="molecule type" value="Genomic_DNA"/>
</dbReference>
<evidence type="ECO:0000259" key="4">
    <source>
        <dbReference type="Pfam" id="PF06032"/>
    </source>
</evidence>
<dbReference type="InterPro" id="IPR048350">
    <property type="entry name" value="S-Me-THD-like_C"/>
</dbReference>
<dbReference type="InterPro" id="IPR002821">
    <property type="entry name" value="Hydantoinase_A"/>
</dbReference>